<keyword evidence="5" id="KW-0333">Golgi apparatus</keyword>
<name>A0A843V9C2_COLES</name>
<dbReference type="PANTHER" id="PTHR11062">
    <property type="entry name" value="EXOSTOSIN HEPARAN SULFATE GLYCOSYLTRANSFERASE -RELATED"/>
    <property type="match status" value="1"/>
</dbReference>
<comment type="subcellular location">
    <subcellularLocation>
        <location evidence="1">Golgi apparatus membrane</location>
        <topology evidence="1">Single-pass type II membrane protein</topology>
    </subcellularLocation>
</comment>
<sequence>MPPDLQRLARPLFHLQQKVPMRPVHRKAHQLPVGERGYLVPRRYFRWVVWVSLSIYLFYYSSSVFTAAPFRPHRPSFLRKSTSLPVRAVIEAAPEEKSLLRSARAAGAGVPADPVTLRIYVYDLPSRYNRDWLANPRCATHLFASEVAIHRALLDSPVRTLDPQDADFFFVPVYVSCNFSTSNGFPSLGHARGLLSAAVDLVSSTYPFWNRSGGADHVFVASHDYGACFHAMEDVAVADGIPAFLKRSIILQTFGVDRPHACQDVEHVLIPPYVPPDLVRRRSASSPEPPVSRDIWAFFRGKMEVHPKNISGHIYSK</sequence>
<evidence type="ECO:0000256" key="3">
    <source>
        <dbReference type="ARBA" id="ARBA00022676"/>
    </source>
</evidence>
<evidence type="ECO:0000313" key="9">
    <source>
        <dbReference type="Proteomes" id="UP000652761"/>
    </source>
</evidence>
<keyword evidence="6" id="KW-0472">Membrane</keyword>
<gene>
    <name evidence="8" type="ORF">Taro_022931</name>
</gene>
<reference evidence="8" key="1">
    <citation type="submission" date="2017-07" db="EMBL/GenBank/DDBJ databases">
        <title>Taro Niue Genome Assembly and Annotation.</title>
        <authorList>
            <person name="Atibalentja N."/>
            <person name="Keating K."/>
            <person name="Fields C.J."/>
        </authorList>
    </citation>
    <scope>NUCLEOTIDE SEQUENCE</scope>
    <source>
        <strain evidence="8">Niue_2</strain>
        <tissue evidence="8">Leaf</tissue>
    </source>
</reference>
<keyword evidence="3" id="KW-0808">Transferase</keyword>
<dbReference type="Pfam" id="PF03016">
    <property type="entry name" value="Exostosin_GT47"/>
    <property type="match status" value="1"/>
</dbReference>
<organism evidence="8 9">
    <name type="scientific">Colocasia esculenta</name>
    <name type="common">Wild taro</name>
    <name type="synonym">Arum esculentum</name>
    <dbReference type="NCBI Taxonomy" id="4460"/>
    <lineage>
        <taxon>Eukaryota</taxon>
        <taxon>Viridiplantae</taxon>
        <taxon>Streptophyta</taxon>
        <taxon>Embryophyta</taxon>
        <taxon>Tracheophyta</taxon>
        <taxon>Spermatophyta</taxon>
        <taxon>Magnoliopsida</taxon>
        <taxon>Liliopsida</taxon>
        <taxon>Araceae</taxon>
        <taxon>Aroideae</taxon>
        <taxon>Colocasieae</taxon>
        <taxon>Colocasia</taxon>
    </lineage>
</organism>
<evidence type="ECO:0000256" key="1">
    <source>
        <dbReference type="ARBA" id="ARBA00004323"/>
    </source>
</evidence>
<dbReference type="GO" id="GO:0010417">
    <property type="term" value="P:glucuronoxylan biosynthetic process"/>
    <property type="evidence" value="ECO:0007669"/>
    <property type="project" value="TreeGrafter"/>
</dbReference>
<evidence type="ECO:0000259" key="7">
    <source>
        <dbReference type="Pfam" id="PF03016"/>
    </source>
</evidence>
<evidence type="ECO:0000256" key="6">
    <source>
        <dbReference type="SAM" id="Phobius"/>
    </source>
</evidence>
<dbReference type="Proteomes" id="UP000652761">
    <property type="component" value="Unassembled WGS sequence"/>
</dbReference>
<keyword evidence="9" id="KW-1185">Reference proteome</keyword>
<evidence type="ECO:0000256" key="5">
    <source>
        <dbReference type="ARBA" id="ARBA00023034"/>
    </source>
</evidence>
<evidence type="ECO:0000256" key="2">
    <source>
        <dbReference type="ARBA" id="ARBA00010271"/>
    </source>
</evidence>
<evidence type="ECO:0000313" key="8">
    <source>
        <dbReference type="EMBL" id="MQL90330.1"/>
    </source>
</evidence>
<dbReference type="InterPro" id="IPR040911">
    <property type="entry name" value="Exostosin_GT47"/>
</dbReference>
<dbReference type="AlphaFoldDB" id="A0A843V9C2"/>
<keyword evidence="6" id="KW-1133">Transmembrane helix</keyword>
<keyword evidence="3" id="KW-0328">Glycosyltransferase</keyword>
<proteinExistence type="inferred from homology"/>
<dbReference type="GO" id="GO:0000139">
    <property type="term" value="C:Golgi membrane"/>
    <property type="evidence" value="ECO:0007669"/>
    <property type="project" value="UniProtKB-SubCell"/>
</dbReference>
<accession>A0A843V9C2</accession>
<dbReference type="InterPro" id="IPR004263">
    <property type="entry name" value="Exostosin"/>
</dbReference>
<dbReference type="PANTHER" id="PTHR11062:SF229">
    <property type="entry name" value="GLUCURONOXYLAN GLUCURONOSYLTRANSFERASE IRX7-RELATED"/>
    <property type="match status" value="1"/>
</dbReference>
<protein>
    <recommendedName>
        <fullName evidence="7">Exostosin GT47 domain-containing protein</fullName>
    </recommendedName>
</protein>
<feature type="domain" description="Exostosin GT47" evidence="7">
    <location>
        <begin position="116"/>
        <end position="310"/>
    </location>
</feature>
<comment type="similarity">
    <text evidence="2">Belongs to the glycosyltransferase 47 family.</text>
</comment>
<feature type="transmembrane region" description="Helical" evidence="6">
    <location>
        <begin position="47"/>
        <end position="70"/>
    </location>
</feature>
<dbReference type="GO" id="GO:0016757">
    <property type="term" value="F:glycosyltransferase activity"/>
    <property type="evidence" value="ECO:0007669"/>
    <property type="project" value="UniProtKB-KW"/>
</dbReference>
<evidence type="ECO:0000256" key="4">
    <source>
        <dbReference type="ARBA" id="ARBA00022968"/>
    </source>
</evidence>
<keyword evidence="4" id="KW-0735">Signal-anchor</keyword>
<keyword evidence="6" id="KW-0812">Transmembrane</keyword>
<dbReference type="EMBL" id="NMUH01001232">
    <property type="protein sequence ID" value="MQL90330.1"/>
    <property type="molecule type" value="Genomic_DNA"/>
</dbReference>
<dbReference type="OrthoDB" id="1924787at2759"/>
<comment type="caution">
    <text evidence="8">The sequence shown here is derived from an EMBL/GenBank/DDBJ whole genome shotgun (WGS) entry which is preliminary data.</text>
</comment>